<dbReference type="AlphaFoldDB" id="A0A0B2ACW6"/>
<proteinExistence type="predicted"/>
<evidence type="ECO:0000313" key="1">
    <source>
        <dbReference type="EMBL" id="KHK99422.1"/>
    </source>
</evidence>
<reference evidence="1 2" key="1">
    <citation type="submission" date="2014-11" db="EMBL/GenBank/DDBJ databases">
        <title>Genome sequence of Microbacterium mangrovi MUSC 115(T).</title>
        <authorList>
            <person name="Lee L.-H."/>
        </authorList>
    </citation>
    <scope>NUCLEOTIDE SEQUENCE [LARGE SCALE GENOMIC DNA]</scope>
    <source>
        <strain evidence="1 2">MUSC 115</strain>
    </source>
</reference>
<dbReference type="EMBL" id="JTDK01000002">
    <property type="protein sequence ID" value="KHK99422.1"/>
    <property type="molecule type" value="Genomic_DNA"/>
</dbReference>
<protein>
    <submittedName>
        <fullName evidence="1">Uncharacterized protein</fullName>
    </submittedName>
</protein>
<evidence type="ECO:0000313" key="2">
    <source>
        <dbReference type="Proteomes" id="UP000031030"/>
    </source>
</evidence>
<keyword evidence="2" id="KW-1185">Reference proteome</keyword>
<accession>A0A0B2ACW6</accession>
<organism evidence="1 2">
    <name type="scientific">Microbacterium mangrovi</name>
    <dbReference type="NCBI Taxonomy" id="1348253"/>
    <lineage>
        <taxon>Bacteria</taxon>
        <taxon>Bacillati</taxon>
        <taxon>Actinomycetota</taxon>
        <taxon>Actinomycetes</taxon>
        <taxon>Micrococcales</taxon>
        <taxon>Microbacteriaceae</taxon>
        <taxon>Microbacterium</taxon>
    </lineage>
</organism>
<gene>
    <name evidence="1" type="ORF">LK09_01805</name>
</gene>
<dbReference type="RefSeq" id="WP_039395095.1">
    <property type="nucleotide sequence ID" value="NZ_JTDK01000002.1"/>
</dbReference>
<comment type="caution">
    <text evidence="1">The sequence shown here is derived from an EMBL/GenBank/DDBJ whole genome shotgun (WGS) entry which is preliminary data.</text>
</comment>
<dbReference type="Proteomes" id="UP000031030">
    <property type="component" value="Unassembled WGS sequence"/>
</dbReference>
<name>A0A0B2ACW6_9MICO</name>
<sequence length="154" mass="16527">MLMVGVAVAFGACRAVAQESMPLDVAALASHTSPFQAKILKDGKVTASEYESAILGQRACVQASGGTVSEISRTGNNELAFRYTIDASTDAELAGAERRSEACIPKYISEVGKAWAYEQRRSPLFFLIPNQALTMAAESRSPSSQIIRNPPVMR</sequence>
<dbReference type="OrthoDB" id="3268054at2"/>